<dbReference type="eggNOG" id="ENOG5030CI4">
    <property type="taxonomic scope" value="Bacteria"/>
</dbReference>
<dbReference type="EMBL" id="AVPF01000023">
    <property type="protein sequence ID" value="KGX87614.1"/>
    <property type="molecule type" value="Genomic_DNA"/>
</dbReference>
<comment type="caution">
    <text evidence="2">The sequence shown here is derived from an EMBL/GenBank/DDBJ whole genome shotgun (WGS) entry which is preliminary data.</text>
</comment>
<evidence type="ECO:0000313" key="3">
    <source>
        <dbReference type="Proteomes" id="UP000030403"/>
    </source>
</evidence>
<proteinExistence type="predicted"/>
<dbReference type="Proteomes" id="UP000030403">
    <property type="component" value="Unassembled WGS sequence"/>
</dbReference>
<dbReference type="AlphaFoldDB" id="A0A0A5G6F8"/>
<evidence type="ECO:0008006" key="4">
    <source>
        <dbReference type="Google" id="ProtNLM"/>
    </source>
</evidence>
<name>A0A0A5G6F8_9BACI</name>
<reference evidence="2 3" key="1">
    <citation type="submission" date="2013-08" db="EMBL/GenBank/DDBJ databases">
        <authorList>
            <person name="Huang J."/>
            <person name="Wang G."/>
        </authorList>
    </citation>
    <scope>NUCLEOTIDE SEQUENCE [LARGE SCALE GENOMIC DNA]</scope>
    <source>
        <strain evidence="2 3">BH030004</strain>
    </source>
</reference>
<organism evidence="2 3">
    <name type="scientific">Pontibacillus marinus BH030004 = DSM 16465</name>
    <dbReference type="NCBI Taxonomy" id="1385511"/>
    <lineage>
        <taxon>Bacteria</taxon>
        <taxon>Bacillati</taxon>
        <taxon>Bacillota</taxon>
        <taxon>Bacilli</taxon>
        <taxon>Bacillales</taxon>
        <taxon>Bacillaceae</taxon>
        <taxon>Pontibacillus</taxon>
    </lineage>
</organism>
<feature type="region of interest" description="Disordered" evidence="1">
    <location>
        <begin position="56"/>
        <end position="76"/>
    </location>
</feature>
<gene>
    <name evidence="2" type="ORF">N783_09360</name>
</gene>
<sequence length="76" mass="8680">MSKKRKNNEETHNEMSEAFNANIEINKAFNNQDGDDGQTEGESLAHHYLYNNTPAIDVSAKGKRESDMEKELKNHD</sequence>
<dbReference type="OrthoDB" id="9992964at2"/>
<protein>
    <recommendedName>
        <fullName evidence="4">DUF4025 domain-containing protein</fullName>
    </recommendedName>
</protein>
<evidence type="ECO:0000313" key="2">
    <source>
        <dbReference type="EMBL" id="KGX87614.1"/>
    </source>
</evidence>
<keyword evidence="3" id="KW-1185">Reference proteome</keyword>
<dbReference type="RefSeq" id="WP_036842173.1">
    <property type="nucleotide sequence ID" value="NZ_AULJ01000020.1"/>
</dbReference>
<evidence type="ECO:0000256" key="1">
    <source>
        <dbReference type="SAM" id="MobiDB-lite"/>
    </source>
</evidence>
<feature type="compositionally biased region" description="Basic and acidic residues" evidence="1">
    <location>
        <begin position="60"/>
        <end position="76"/>
    </location>
</feature>
<accession>A0A0A5G6F8</accession>